<feature type="domain" description="Cadherin" evidence="6">
    <location>
        <begin position="1784"/>
        <end position="1882"/>
    </location>
</feature>
<dbReference type="Pfam" id="PF19077">
    <property type="entry name" value="Big_13"/>
    <property type="match status" value="2"/>
</dbReference>
<accession>B6IW23</accession>
<keyword evidence="2" id="KW-0677">Repeat</keyword>
<dbReference type="PROSITE" id="PS00330">
    <property type="entry name" value="HEMOLYSIN_CALCIUM"/>
    <property type="match status" value="1"/>
</dbReference>
<dbReference type="Pfam" id="PF00353">
    <property type="entry name" value="HemolysinCabind"/>
    <property type="match status" value="2"/>
</dbReference>
<dbReference type="PANTHER" id="PTHR24027">
    <property type="entry name" value="CADHERIN-23"/>
    <property type="match status" value="1"/>
</dbReference>
<dbReference type="InterPro" id="IPR044016">
    <property type="entry name" value="Big_13"/>
</dbReference>
<keyword evidence="3" id="KW-0106">Calcium</keyword>
<dbReference type="InterPro" id="IPR039808">
    <property type="entry name" value="Cadherin"/>
</dbReference>
<dbReference type="PROSITE" id="PS50268">
    <property type="entry name" value="CADHERIN_2"/>
    <property type="match status" value="6"/>
</dbReference>
<dbReference type="Pfam" id="PF00028">
    <property type="entry name" value="Cadherin"/>
    <property type="match status" value="1"/>
</dbReference>
<dbReference type="InterPro" id="IPR015919">
    <property type="entry name" value="Cadherin-like_sf"/>
</dbReference>
<dbReference type="GO" id="GO:0005509">
    <property type="term" value="F:calcium ion binding"/>
    <property type="evidence" value="ECO:0007669"/>
    <property type="project" value="InterPro"/>
</dbReference>
<feature type="compositionally biased region" description="Pro residues" evidence="5">
    <location>
        <begin position="1982"/>
        <end position="1996"/>
    </location>
</feature>
<feature type="domain" description="Cadherin" evidence="6">
    <location>
        <begin position="1587"/>
        <end position="1694"/>
    </location>
</feature>
<dbReference type="Gene3D" id="2.60.40.10">
    <property type="entry name" value="Immunoglobulins"/>
    <property type="match status" value="2"/>
</dbReference>
<feature type="region of interest" description="Disordered" evidence="5">
    <location>
        <begin position="1977"/>
        <end position="1996"/>
    </location>
</feature>
<dbReference type="GO" id="GO:0016342">
    <property type="term" value="C:catenin complex"/>
    <property type="evidence" value="ECO:0007669"/>
    <property type="project" value="TreeGrafter"/>
</dbReference>
<gene>
    <name evidence="7" type="ordered locus">RC1_3132</name>
</gene>
<evidence type="ECO:0000259" key="6">
    <source>
        <dbReference type="PROSITE" id="PS50268"/>
    </source>
</evidence>
<evidence type="ECO:0000256" key="2">
    <source>
        <dbReference type="ARBA" id="ARBA00022737"/>
    </source>
</evidence>
<reference evidence="7 8" key="1">
    <citation type="journal article" date="2010" name="BMC Genomics">
        <title>Metabolic flexibility revealed in the genome of the cyst-forming alpha-1 proteobacterium Rhodospirillum centenum.</title>
        <authorList>
            <person name="Lu Y.K."/>
            <person name="Marden J."/>
            <person name="Han M."/>
            <person name="Swingley W.D."/>
            <person name="Mastrian S.D."/>
            <person name="Chowdhury S.R."/>
            <person name="Hao J."/>
            <person name="Helmy T."/>
            <person name="Kim S."/>
            <person name="Kurdoglu A.A."/>
            <person name="Matthies H.J."/>
            <person name="Rollo D."/>
            <person name="Stothard P."/>
            <person name="Blankenship R.E."/>
            <person name="Bauer C.E."/>
            <person name="Touchman J.W."/>
        </authorList>
    </citation>
    <scope>NUCLEOTIDE SEQUENCE [LARGE SCALE GENOMIC DNA]</scope>
    <source>
        <strain evidence="8">ATCC 51521 / SW</strain>
    </source>
</reference>
<dbReference type="CDD" id="cd11304">
    <property type="entry name" value="Cadherin_repeat"/>
    <property type="match status" value="5"/>
</dbReference>
<dbReference type="Pfam" id="PF14252">
    <property type="entry name" value="DUF4347"/>
    <property type="match status" value="1"/>
</dbReference>
<evidence type="ECO:0000313" key="7">
    <source>
        <dbReference type="EMBL" id="ACJ00497.1"/>
    </source>
</evidence>
<dbReference type="eggNOG" id="COG2931">
    <property type="taxonomic scope" value="Bacteria"/>
</dbReference>
<dbReference type="InterPro" id="IPR013783">
    <property type="entry name" value="Ig-like_fold"/>
</dbReference>
<keyword evidence="8" id="KW-1185">Reference proteome</keyword>
<evidence type="ECO:0000256" key="3">
    <source>
        <dbReference type="ARBA" id="ARBA00022837"/>
    </source>
</evidence>
<feature type="domain" description="Cadherin" evidence="6">
    <location>
        <begin position="1683"/>
        <end position="1777"/>
    </location>
</feature>
<feature type="domain" description="Cadherin" evidence="6">
    <location>
        <begin position="1892"/>
        <end position="1993"/>
    </location>
</feature>
<feature type="domain" description="Cadherin" evidence="6">
    <location>
        <begin position="638"/>
        <end position="739"/>
    </location>
</feature>
<dbReference type="SUPFAM" id="SSF49313">
    <property type="entry name" value="Cadherin-like"/>
    <property type="match status" value="5"/>
</dbReference>
<evidence type="ECO:0000256" key="5">
    <source>
        <dbReference type="SAM" id="MobiDB-lite"/>
    </source>
</evidence>
<dbReference type="GO" id="GO:0008013">
    <property type="term" value="F:beta-catenin binding"/>
    <property type="evidence" value="ECO:0007669"/>
    <property type="project" value="TreeGrafter"/>
</dbReference>
<name>B6IW23_RHOCS</name>
<feature type="region of interest" description="Disordered" evidence="5">
    <location>
        <begin position="2232"/>
        <end position="2254"/>
    </location>
</feature>
<evidence type="ECO:0000256" key="4">
    <source>
        <dbReference type="ARBA" id="ARBA00023136"/>
    </source>
</evidence>
<dbReference type="SUPFAM" id="SSF51120">
    <property type="entry name" value="beta-Roll"/>
    <property type="match status" value="1"/>
</dbReference>
<feature type="domain" description="Cadherin" evidence="6">
    <location>
        <begin position="758"/>
        <end position="838"/>
    </location>
</feature>
<dbReference type="InterPro" id="IPR001343">
    <property type="entry name" value="Hemolysn_Ca-bd"/>
</dbReference>
<dbReference type="STRING" id="414684.RC1_3132"/>
<proteinExistence type="predicted"/>
<dbReference type="InterPro" id="IPR011049">
    <property type="entry name" value="Serralysin-like_metalloprot_C"/>
</dbReference>
<dbReference type="Proteomes" id="UP000001591">
    <property type="component" value="Chromosome"/>
</dbReference>
<dbReference type="Gene3D" id="2.60.40.60">
    <property type="entry name" value="Cadherins"/>
    <property type="match status" value="5"/>
</dbReference>
<evidence type="ECO:0000313" key="8">
    <source>
        <dbReference type="Proteomes" id="UP000001591"/>
    </source>
</evidence>
<sequence length="2485" mass="247885">MDLSGIGTEPGRTEIVFIDTGVTDWQVLRDAVKPGVEVVLIDPARDGLTQIADALAGRTGIDAIHIISHGDDGRLTLGNAMLSPEGLEARGDQLAAIGSALDADGDILLYGCDLGAGTEGDALLAALARGTGADVAASTDATGGTAAGADWDLEKSVGEVGTVSVLTAAADAYGHQLAATTLSPGDIAIIGANMDTGTYANTFAFVVLRDIGSGTAIHFTDAGIDSNGVFTVNASNEGHMTWTTPSDIAAGSVFMVTGSTSGTATMTDEAGNAVTGVSGSIGGTSGTWNSNGDQVFVYQGTAGTVSGATFIFAFNSGQTASNYPSNGSWATSDNTDQRVSYAPPGLDAKYQVVLTGTAVTGSTVGGIPYGYDNLRYSGTTTGDAASLLAAITDRTNWIGTDAANYDFVTDFPNFTIADQTPPSVQNIILDGAPAGNAASISYIVTFSESVTGVDDADFTLTTTGTAAGTIASVTGSGSSYTVTVNGISGAGTLRLDLNGSGTGILDGGANAIAAGYTTGTIHTVDQVAPSVQGIAVDGTPAENASSIDYTVTFSEAVTGVDTTDFSLTATGTAGGSIASIVGSGTTYTVTVNSLSGDGTLRLDLKGSGTGIKDGGSNDISGGFTTGGTHTVDLAGPAFTSGTTASVAENATAVQTLAATDTTGPVTYFIVGGADKDLFSLTGADLAFTAAPDFETPQDTGDTAGNNTYVVTVRAADAIGNTTDRTITVTVTDANEAPTDLAISASSIAAGKTGMVNAVGTLTGTDPDAGDTLTWSLASGTGDTGNGNFDIFEDELLTPMPVDPGVYSIRVRATDAGGLTYDEVLSITVTPDMPETPDLSAASDTGVSNSDNLTSATSLTFTGGDAYLGATVRVFHDANNNGSYDVGEATGTATANANRSWSVTVDASGIADGSHNFRSMQTAGGLDSAASAPLAVTIDRTAPTVSTVTPGTTTVTEATVAGGSFTVAVTFDSEMDTGTAPTLTFADPAAAGLAFASGAWSNSDKTYTATYTVTDTDAEIDGIDIQVSGAKDLAGNTLAATHTATDAFAIDTKAPAAPASAPDLAVGSDSGSSSSDDITNATTVTITGSDAEANATVTLYAGGVSLGTVTADGSGAYSFKNIDVSSLSGAVVFTVSQEDEAGNGSDDSAGLTVTFDRTAPAFQPGSSTPADNATGISPGNAIQFKFAEVVQRGAAGTLVLTGDSGGPRTIAFDSTQLSGFGTDTITLDPGAALDVNTTYSVAWSAGFFTDAAGNAVAAIADGTTFNFETAPAPVITGFDKTATYGENALNSAAVVLDGDAIVSDASGDWDGGYLRLSYGSGGTTSDVITLVDGALFTIDGNQIKNDADVYGTIDASLNGGAGNGLKIALTALANDAIVTDILQSIRYQNTSDTPAETRTLALALKNEGGYETTITRTVTITAENDAPTLGTQARSLTGVLEDVATGDNTGTTVADLLASGSGTVTDPDGDTPGIAVTAASSTDGTWQYKVGAGSWTAFGSPAEGTARLLGPTDLVRFVPNADFSGTGTGLTFRAWDGSSGTAGGTADTTGAGTGTSAFSAATASASITVTAVNDAPSTPTDSDAAKDSVAEGAAAGATVGITATATDPESGTITWSLTDDAGGRFQIDASTGVVTVKDASLIDYETATSHDITVKATDNGSPAQSSTQTFTIAVTNAAPTAITDSDAATTMAPEGAAAGTAIGLTAKGSDPGGGSLTYSLTDDAGGRFQIDDTTGVVTVLDGSLLDIDLAASHTITVKAQDAGGLSTTQTFKVAVGNVAPGTWTDQNAADNKVTEGAAAGTAVGITARAVDPGTGTVTYTLSDDAGGRFQIDASTGVVTVKDGSLIDYETATSHTITVTGTDAQGASSTQAYTIDLVNAAPTGISDGNAAANTVQEKSATGTAVGLTAVGADPGGGSLTYSLTDDAGGRFQINAGTGVVTVKDGSLLSVAGATSHSITVQVTDKGGLTASQNFTIAVTQAPDPETPPPPPPPVVVIPPAPPPPPLPPPPPPTPVLPAPPPVVPTTVTATEDGVSVGRGSGSDSLTGRPVEQVVVAPVPTSRQDVSGTPTANADIRLGGSSSAPVLVATLPVGVGLQASGATTLTLAELSAAAGVEAGRIQAAGTVSTGTVDLAGLSTVLPGSTPVTLRTVTPTLTAGSTTPPGQPILLSVPTSTDTSGMVTAVVIDGRSLPSGTNIELRDVDYAVVTGSVFVTGGTGSNVVIGDDARQYIRLGPDDDTLRGGGGDDTVGSGEGRDLLYGDEGNDSVFGGEGYDRLSGGTGDDTIDGGSGVDVVRIEAARSAVTLEATGPWGVRLSGAATGTDVASGVELIRFDDQVVYVTLPVRFEAVQPDGGGAFDEAFYLAQWADVRAAVADGRFQSGLEHYLAFGQAEGRDPTPLFDEEAYLARWADVRVAVEAGQFHSGYEHYLAFGWREDRDPSAWFDLSAYLQRNPDVADAGIDPLRHWLVWGIGEDRIATAADTGLWLA</sequence>
<dbReference type="InterPro" id="IPR002126">
    <property type="entry name" value="Cadherin-like_dom"/>
</dbReference>
<dbReference type="KEGG" id="rce:RC1_3132"/>
<dbReference type="InterPro" id="IPR025592">
    <property type="entry name" value="DUF4347"/>
</dbReference>
<dbReference type="InterPro" id="IPR018511">
    <property type="entry name" value="Hemolysin-typ_Ca-bd_CS"/>
</dbReference>
<dbReference type="GO" id="GO:0007156">
    <property type="term" value="P:homophilic cell adhesion via plasma membrane adhesion molecules"/>
    <property type="evidence" value="ECO:0007669"/>
    <property type="project" value="InterPro"/>
</dbReference>
<dbReference type="PANTHER" id="PTHR24027:SF438">
    <property type="entry name" value="CADHERIN 23"/>
    <property type="match status" value="1"/>
</dbReference>
<protein>
    <recommendedName>
        <fullName evidence="6">Cadherin domain-containing protein</fullName>
    </recommendedName>
</protein>
<dbReference type="SMART" id="SM00112">
    <property type="entry name" value="CA"/>
    <property type="match status" value="6"/>
</dbReference>
<dbReference type="HOGENOM" id="CLU_229323_0_0_5"/>
<keyword evidence="4" id="KW-0472">Membrane</keyword>
<organism evidence="7 8">
    <name type="scientific">Rhodospirillum centenum (strain ATCC 51521 / SW)</name>
    <dbReference type="NCBI Taxonomy" id="414684"/>
    <lineage>
        <taxon>Bacteria</taxon>
        <taxon>Pseudomonadati</taxon>
        <taxon>Pseudomonadota</taxon>
        <taxon>Alphaproteobacteria</taxon>
        <taxon>Rhodospirillales</taxon>
        <taxon>Rhodospirillaceae</taxon>
        <taxon>Rhodospirillum</taxon>
    </lineage>
</organism>
<dbReference type="EMBL" id="CP000613">
    <property type="protein sequence ID" value="ACJ00497.1"/>
    <property type="molecule type" value="Genomic_DNA"/>
</dbReference>
<comment type="subcellular location">
    <subcellularLocation>
        <location evidence="1">Membrane</location>
    </subcellularLocation>
</comment>
<evidence type="ECO:0000256" key="1">
    <source>
        <dbReference type="ARBA" id="ARBA00004370"/>
    </source>
</evidence>
<dbReference type="GO" id="GO:0016477">
    <property type="term" value="P:cell migration"/>
    <property type="evidence" value="ECO:0007669"/>
    <property type="project" value="TreeGrafter"/>
</dbReference>
<dbReference type="GO" id="GO:0045296">
    <property type="term" value="F:cadherin binding"/>
    <property type="evidence" value="ECO:0007669"/>
    <property type="project" value="TreeGrafter"/>
</dbReference>